<proteinExistence type="predicted"/>
<evidence type="ECO:0000313" key="2">
    <source>
        <dbReference type="Proteomes" id="UP000317318"/>
    </source>
</evidence>
<sequence>MLARVSPTYWQLLYIVPTLFFALPFAPAGAGDAPHSRDVIVGAVRWLPYEEIHVLIDSDPFTKFHYGEDFEKPFFHPIKGPFGQPLTRGLDKQDVSDHPHHKGLWVALEKVNGGDHWLEKDPIKHISAKIDRSETAKNGSLRLRTVNHWLGSEGKPVLVEKTDIRLTPDRLIGYDITLEPAGTEPVSFADTKEGFFAFRVANELRAKGGTGKISDSEGRSGESDVWGQTAKWVDYSGTVGGNDVGVAIFDHPENFRPARYHVRGYGLFAASPFGEKAYTKGKSEAQPVILQPGESLRLRYALYVHPGNAKTGNVNERYRQYVRATSE</sequence>
<dbReference type="AlphaFoldDB" id="A0A517QY11"/>
<dbReference type="OrthoDB" id="242279at2"/>
<dbReference type="KEGG" id="svp:Pan189_08060"/>
<protein>
    <recommendedName>
        <fullName evidence="3">Methane oxygenase PmoA</fullName>
    </recommendedName>
</protein>
<dbReference type="EMBL" id="CP036268">
    <property type="protein sequence ID" value="QDT36450.1"/>
    <property type="molecule type" value="Genomic_DNA"/>
</dbReference>
<dbReference type="Pfam" id="PF14100">
    <property type="entry name" value="DUF6807"/>
    <property type="match status" value="1"/>
</dbReference>
<dbReference type="RefSeq" id="WP_145362653.1">
    <property type="nucleotide sequence ID" value="NZ_CP036268.1"/>
</dbReference>
<keyword evidence="2" id="KW-1185">Reference proteome</keyword>
<dbReference type="Proteomes" id="UP000317318">
    <property type="component" value="Chromosome"/>
</dbReference>
<dbReference type="InterPro" id="IPR029475">
    <property type="entry name" value="DUF6807"/>
</dbReference>
<evidence type="ECO:0000313" key="1">
    <source>
        <dbReference type="EMBL" id="QDT36450.1"/>
    </source>
</evidence>
<gene>
    <name evidence="1" type="ORF">Pan189_08060</name>
</gene>
<organism evidence="1 2">
    <name type="scientific">Stratiformator vulcanicus</name>
    <dbReference type="NCBI Taxonomy" id="2527980"/>
    <lineage>
        <taxon>Bacteria</taxon>
        <taxon>Pseudomonadati</taxon>
        <taxon>Planctomycetota</taxon>
        <taxon>Planctomycetia</taxon>
        <taxon>Planctomycetales</taxon>
        <taxon>Planctomycetaceae</taxon>
        <taxon>Stratiformator</taxon>
    </lineage>
</organism>
<reference evidence="1 2" key="1">
    <citation type="submission" date="2019-02" db="EMBL/GenBank/DDBJ databases">
        <title>Deep-cultivation of Planctomycetes and their phenomic and genomic characterization uncovers novel biology.</title>
        <authorList>
            <person name="Wiegand S."/>
            <person name="Jogler M."/>
            <person name="Boedeker C."/>
            <person name="Pinto D."/>
            <person name="Vollmers J."/>
            <person name="Rivas-Marin E."/>
            <person name="Kohn T."/>
            <person name="Peeters S.H."/>
            <person name="Heuer A."/>
            <person name="Rast P."/>
            <person name="Oberbeckmann S."/>
            <person name="Bunk B."/>
            <person name="Jeske O."/>
            <person name="Meyerdierks A."/>
            <person name="Storesund J.E."/>
            <person name="Kallscheuer N."/>
            <person name="Luecker S."/>
            <person name="Lage O.M."/>
            <person name="Pohl T."/>
            <person name="Merkel B.J."/>
            <person name="Hornburger P."/>
            <person name="Mueller R.-W."/>
            <person name="Bruemmer F."/>
            <person name="Labrenz M."/>
            <person name="Spormann A.M."/>
            <person name="Op den Camp H."/>
            <person name="Overmann J."/>
            <person name="Amann R."/>
            <person name="Jetten M.S.M."/>
            <person name="Mascher T."/>
            <person name="Medema M.H."/>
            <person name="Devos D.P."/>
            <person name="Kaster A.-K."/>
            <person name="Ovreas L."/>
            <person name="Rohde M."/>
            <person name="Galperin M.Y."/>
            <person name="Jogler C."/>
        </authorList>
    </citation>
    <scope>NUCLEOTIDE SEQUENCE [LARGE SCALE GENOMIC DNA]</scope>
    <source>
        <strain evidence="1 2">Pan189</strain>
    </source>
</reference>
<accession>A0A517QY11</accession>
<evidence type="ECO:0008006" key="3">
    <source>
        <dbReference type="Google" id="ProtNLM"/>
    </source>
</evidence>
<name>A0A517QY11_9PLAN</name>